<accession>A0A2W5SPD0</accession>
<dbReference type="AlphaFoldDB" id="A0A2W5SPD0"/>
<reference evidence="3 4" key="1">
    <citation type="submission" date="2017-08" db="EMBL/GenBank/DDBJ databases">
        <title>Infants hospitalized years apart are colonized by the same room-sourced microbial strains.</title>
        <authorList>
            <person name="Brooks B."/>
            <person name="Olm M.R."/>
            <person name="Firek B.A."/>
            <person name="Baker R."/>
            <person name="Thomas B.C."/>
            <person name="Morowitz M.J."/>
            <person name="Banfield J.F."/>
        </authorList>
    </citation>
    <scope>NUCLEOTIDE SEQUENCE [LARGE SCALE GENOMIC DNA]</scope>
    <source>
        <strain evidence="3">S2_003_000_R2_14</strain>
    </source>
</reference>
<evidence type="ECO:0000259" key="1">
    <source>
        <dbReference type="Pfam" id="PF08281"/>
    </source>
</evidence>
<dbReference type="InterPro" id="IPR036388">
    <property type="entry name" value="WH-like_DNA-bd_sf"/>
</dbReference>
<name>A0A2W5SPD0_9BACT</name>
<dbReference type="EMBL" id="QFQP01000052">
    <property type="protein sequence ID" value="PZR04782.1"/>
    <property type="molecule type" value="Genomic_DNA"/>
</dbReference>
<dbReference type="InterPro" id="IPR013324">
    <property type="entry name" value="RNA_pol_sigma_r3/r4-like"/>
</dbReference>
<dbReference type="InterPro" id="IPR013249">
    <property type="entry name" value="RNA_pol_sigma70_r4_t2"/>
</dbReference>
<dbReference type="Proteomes" id="UP000249061">
    <property type="component" value="Unassembled WGS sequence"/>
</dbReference>
<dbReference type="Gene3D" id="3.10.450.50">
    <property type="match status" value="1"/>
</dbReference>
<protein>
    <recommendedName>
        <fullName evidence="5">RNA polymerase sigma factor 70 region 4 type 2 domain-containing protein</fullName>
    </recommendedName>
</protein>
<comment type="caution">
    <text evidence="3">The sequence shown here is derived from an EMBL/GenBank/DDBJ whole genome shotgun (WGS) entry which is preliminary data.</text>
</comment>
<dbReference type="SUPFAM" id="SSF54427">
    <property type="entry name" value="NTF2-like"/>
    <property type="match status" value="1"/>
</dbReference>
<evidence type="ECO:0000313" key="4">
    <source>
        <dbReference type="Proteomes" id="UP000249061"/>
    </source>
</evidence>
<dbReference type="GO" id="GO:0006352">
    <property type="term" value="P:DNA-templated transcription initiation"/>
    <property type="evidence" value="ECO:0007669"/>
    <property type="project" value="InterPro"/>
</dbReference>
<feature type="domain" description="SnoaL-like" evidence="2">
    <location>
        <begin position="158"/>
        <end position="231"/>
    </location>
</feature>
<feature type="domain" description="RNA polymerase sigma factor 70 region 4 type 2" evidence="1">
    <location>
        <begin position="98"/>
        <end position="143"/>
    </location>
</feature>
<dbReference type="GO" id="GO:0003677">
    <property type="term" value="F:DNA binding"/>
    <property type="evidence" value="ECO:0007669"/>
    <property type="project" value="InterPro"/>
</dbReference>
<evidence type="ECO:0000259" key="2">
    <source>
        <dbReference type="Pfam" id="PF12680"/>
    </source>
</evidence>
<dbReference type="Gene3D" id="1.10.10.10">
    <property type="entry name" value="Winged helix-like DNA-binding domain superfamily/Winged helix DNA-binding domain"/>
    <property type="match status" value="1"/>
</dbReference>
<evidence type="ECO:0008006" key="5">
    <source>
        <dbReference type="Google" id="ProtNLM"/>
    </source>
</evidence>
<sequence>MTVIRRAELHVGVGRLEAEGAAVERYERLSVLIDGDAVPLAHGRRCSRSSDARRRTVGQQHLRRVSAATSCLQREELPEPEAFVDDLPELDVPLAAFVTLPTTQRSAVILKDVLGLSLEETAAPMNSSVPAVKSALTRGRANLERVGRADHGPLDPRVRRYAELFNARDWDALRALLSEEARLELVSRSRREGRAVREYFGRYAEVAPAEALRAEAGFVDGAPVVAMWRGEVLAYFVRLGWLDGEIVDVRDSYFVPYIALEAHFSGA</sequence>
<dbReference type="InterPro" id="IPR037401">
    <property type="entry name" value="SnoaL-like"/>
</dbReference>
<evidence type="ECO:0000313" key="3">
    <source>
        <dbReference type="EMBL" id="PZR04782.1"/>
    </source>
</evidence>
<organism evidence="3 4">
    <name type="scientific">Archangium gephyra</name>
    <dbReference type="NCBI Taxonomy" id="48"/>
    <lineage>
        <taxon>Bacteria</taxon>
        <taxon>Pseudomonadati</taxon>
        <taxon>Myxococcota</taxon>
        <taxon>Myxococcia</taxon>
        <taxon>Myxococcales</taxon>
        <taxon>Cystobacterineae</taxon>
        <taxon>Archangiaceae</taxon>
        <taxon>Archangium</taxon>
    </lineage>
</organism>
<dbReference type="Pfam" id="PF12680">
    <property type="entry name" value="SnoaL_2"/>
    <property type="match status" value="1"/>
</dbReference>
<dbReference type="GO" id="GO:0016987">
    <property type="term" value="F:sigma factor activity"/>
    <property type="evidence" value="ECO:0007669"/>
    <property type="project" value="InterPro"/>
</dbReference>
<proteinExistence type="predicted"/>
<dbReference type="SUPFAM" id="SSF88659">
    <property type="entry name" value="Sigma3 and sigma4 domains of RNA polymerase sigma factors"/>
    <property type="match status" value="1"/>
</dbReference>
<dbReference type="Pfam" id="PF08281">
    <property type="entry name" value="Sigma70_r4_2"/>
    <property type="match status" value="1"/>
</dbReference>
<dbReference type="InterPro" id="IPR032710">
    <property type="entry name" value="NTF2-like_dom_sf"/>
</dbReference>
<gene>
    <name evidence="3" type="ORF">DI536_33615</name>
</gene>